<dbReference type="AlphaFoldDB" id="A0A0Q2U4J8"/>
<keyword evidence="2" id="KW-0560">Oxidoreductase</keyword>
<evidence type="ECO:0000259" key="3">
    <source>
        <dbReference type="Pfam" id="PF00890"/>
    </source>
</evidence>
<dbReference type="InterPro" id="IPR003953">
    <property type="entry name" value="FAD-dep_OxRdtase_2_FAD-bd"/>
</dbReference>
<dbReference type="EMBL" id="LKTM01000372">
    <property type="protein sequence ID" value="KQH75656.1"/>
    <property type="molecule type" value="Genomic_DNA"/>
</dbReference>
<organism evidence="4 5">
    <name type="scientific">Mycobacterium gordonae</name>
    <dbReference type="NCBI Taxonomy" id="1778"/>
    <lineage>
        <taxon>Bacteria</taxon>
        <taxon>Bacillati</taxon>
        <taxon>Actinomycetota</taxon>
        <taxon>Actinomycetes</taxon>
        <taxon>Mycobacteriales</taxon>
        <taxon>Mycobacteriaceae</taxon>
        <taxon>Mycobacterium</taxon>
    </lineage>
</organism>
<dbReference type="RefSeq" id="WP_055581511.1">
    <property type="nucleotide sequence ID" value="NZ_LKTM01000372.1"/>
</dbReference>
<dbReference type="SUPFAM" id="SSF51905">
    <property type="entry name" value="FAD/NAD(P)-binding domain"/>
    <property type="match status" value="1"/>
</dbReference>
<reference evidence="4 5" key="1">
    <citation type="submission" date="2015-10" db="EMBL/GenBank/DDBJ databases">
        <title>Mycobacterium gordonae draft genome assembly.</title>
        <authorList>
            <person name="Ustinova V."/>
            <person name="Smirnova T."/>
            <person name="Blagodatskikh K."/>
            <person name="Varlamov D."/>
            <person name="Larionova E."/>
            <person name="Chernousova L."/>
        </authorList>
    </citation>
    <scope>NUCLEOTIDE SEQUENCE [LARGE SCALE GENOMIC DNA]</scope>
    <source>
        <strain evidence="4 5">CTRI 14-8773</strain>
    </source>
</reference>
<evidence type="ECO:0000313" key="5">
    <source>
        <dbReference type="Proteomes" id="UP000051677"/>
    </source>
</evidence>
<dbReference type="STRING" id="1778.A9W97_31260"/>
<dbReference type="InterPro" id="IPR014614">
    <property type="entry name" value="KsdD_DH"/>
</dbReference>
<dbReference type="OrthoDB" id="9813348at2"/>
<dbReference type="InterPro" id="IPR027477">
    <property type="entry name" value="Succ_DH/fumarate_Rdtase_cat_sf"/>
</dbReference>
<gene>
    <name evidence="4" type="ORF">AO501_25660</name>
</gene>
<dbReference type="InterPro" id="IPR036188">
    <property type="entry name" value="FAD/NAD-bd_sf"/>
</dbReference>
<dbReference type="PANTHER" id="PTHR43260">
    <property type="entry name" value="3-KETOSTEROID-DELTA-1-DEHYDROGENASE"/>
    <property type="match status" value="1"/>
</dbReference>
<name>A0A0Q2U4J8_MYCGO</name>
<proteinExistence type="predicted"/>
<evidence type="ECO:0000256" key="1">
    <source>
        <dbReference type="ARBA" id="ARBA00022630"/>
    </source>
</evidence>
<evidence type="ECO:0000313" key="4">
    <source>
        <dbReference type="EMBL" id="KQH75656.1"/>
    </source>
</evidence>
<dbReference type="Proteomes" id="UP000051677">
    <property type="component" value="Unassembled WGS sequence"/>
</dbReference>
<dbReference type="Gene3D" id="3.90.700.10">
    <property type="entry name" value="Succinate dehydrogenase/fumarate reductase flavoprotein, catalytic domain"/>
    <property type="match status" value="1"/>
</dbReference>
<dbReference type="PANTHER" id="PTHR43260:SF1">
    <property type="entry name" value="KSDD-LIKE STEROID DEHYDROGENASE RV0785"/>
    <property type="match status" value="1"/>
</dbReference>
<dbReference type="GO" id="GO:0033765">
    <property type="term" value="F:steroid dehydrogenase activity, acting on the CH-CH group of donors"/>
    <property type="evidence" value="ECO:0007669"/>
    <property type="project" value="UniProtKB-ARBA"/>
</dbReference>
<sequence length="555" mass="60004">MSDAGSDAFTADAIIVGAGLAGLVAACELVDRGLRVLIVDQENSANLGGQAYWSFGGLFFVDSPEQRRLGIRDSHELALQDWLGTAAFDRPEDYWPEQWAHAYVDFASGEKRSWLRARGLKIFPVVGWAERGGYDAQGHGNSVPRFHITWGTGPALVEIFARQLRDRPNVRFAHRHQVDRLIVEGDAVTGVRGTVLEPSNEPRGVASSRKALSKFEFRASAVVVTSGGIGGNHDLVRKNWPRRMGRAPKQLLSGVPAHVDGRMIGIAQKAGARVINPDRMWHYTEGITNYDPIWPQHGIRIIPGPSSLWLDGAGNRLPVPLFPGFDTLGTLEYIAASGYDYTWFVLNARIIEKEFALSGQEQNPDLTGQSVRRLVRARARSGPPAPVQAFIDRGVDFVSADTLPELVEAMNGLPDVDPLDYETVAAAVTARDREVANKFTKDGQITAIRAARGYLGDRLGRVVAPHRLVDPKAGPLIAVKLHILTRKTLGGIETDLDSRVLKSDGTPITGLYAAGEAAGFGGGGVHGYRALEGTFLGGCIFSGRAAGRGVADDIT</sequence>
<dbReference type="Pfam" id="PF00890">
    <property type="entry name" value="FAD_binding_2"/>
    <property type="match status" value="1"/>
</dbReference>
<accession>A0A0Q2U4J8</accession>
<protein>
    <submittedName>
        <fullName evidence="4">FAD-binding dehydrogenase</fullName>
    </submittedName>
</protein>
<dbReference type="Gene3D" id="3.50.50.60">
    <property type="entry name" value="FAD/NAD(P)-binding domain"/>
    <property type="match status" value="1"/>
</dbReference>
<feature type="domain" description="FAD-dependent oxidoreductase 2 FAD-binding" evidence="3">
    <location>
        <begin position="12"/>
        <end position="536"/>
    </location>
</feature>
<comment type="caution">
    <text evidence="4">The sequence shown here is derived from an EMBL/GenBank/DDBJ whole genome shotgun (WGS) entry which is preliminary data.</text>
</comment>
<evidence type="ECO:0000256" key="2">
    <source>
        <dbReference type="ARBA" id="ARBA00023002"/>
    </source>
</evidence>
<dbReference type="NCBIfam" id="NF009472">
    <property type="entry name" value="PRK12834.1"/>
    <property type="match status" value="1"/>
</dbReference>
<dbReference type="PIRSF" id="PIRSF036654">
    <property type="entry name" value="UCP036654"/>
    <property type="match status" value="1"/>
</dbReference>
<keyword evidence="1" id="KW-0285">Flavoprotein</keyword>